<dbReference type="GO" id="GO:0003677">
    <property type="term" value="F:DNA binding"/>
    <property type="evidence" value="ECO:0007669"/>
    <property type="project" value="UniProtKB-KW"/>
</dbReference>
<dbReference type="InterPro" id="IPR036162">
    <property type="entry name" value="Resolvase-like_N_sf"/>
</dbReference>
<dbReference type="RefSeq" id="WP_150424977.1">
    <property type="nucleotide sequence ID" value="NZ_VYQA01000003.1"/>
</dbReference>
<dbReference type="PANTHER" id="PTHR30461:SF26">
    <property type="entry name" value="RESOLVASE HOMOLOG YNEB"/>
    <property type="match status" value="1"/>
</dbReference>
<evidence type="ECO:0000256" key="2">
    <source>
        <dbReference type="ARBA" id="ARBA00022908"/>
    </source>
</evidence>
<keyword evidence="2" id="KW-0229">DNA integration</keyword>
<evidence type="ECO:0000256" key="4">
    <source>
        <dbReference type="ARBA" id="ARBA00023172"/>
    </source>
</evidence>
<evidence type="ECO:0000256" key="1">
    <source>
        <dbReference type="ARBA" id="ARBA00009913"/>
    </source>
</evidence>
<dbReference type="PROSITE" id="PS00397">
    <property type="entry name" value="RECOMBINASES_1"/>
    <property type="match status" value="1"/>
</dbReference>
<feature type="domain" description="Resolvase/invertase-type recombinase catalytic" evidence="7">
    <location>
        <begin position="1"/>
        <end position="136"/>
    </location>
</feature>
<evidence type="ECO:0000313" key="11">
    <source>
        <dbReference type="Proteomes" id="UP000326364"/>
    </source>
</evidence>
<dbReference type="Gene3D" id="3.40.50.1390">
    <property type="entry name" value="Resolvase, N-terminal catalytic domain"/>
    <property type="match status" value="1"/>
</dbReference>
<sequence length="180" mass="19492">MIIGYARVSSTSQSLDIQHEALAAAGAEKIFFEKVSARSTTDREQLMLAMSFAREGDALIVTRLDRLACSVGDLHRIIEVLTKKGVGFKCLNQPGVDTDTSTSHLMLAMLAAVSSFEAGIWREREVEGVWMARAAGKYRGRPASIDPMKIKELKAGGMGAAAIAKQMRICRASVYRALAA</sequence>
<dbReference type="Pfam" id="PF00239">
    <property type="entry name" value="Resolvase"/>
    <property type="match status" value="1"/>
</dbReference>
<evidence type="ECO:0000256" key="6">
    <source>
        <dbReference type="PROSITE-ProRule" id="PRU10137"/>
    </source>
</evidence>
<organism evidence="9 10">
    <name type="scientific">Sphingobium limneticum</name>
    <dbReference type="NCBI Taxonomy" id="1007511"/>
    <lineage>
        <taxon>Bacteria</taxon>
        <taxon>Pseudomonadati</taxon>
        <taxon>Pseudomonadota</taxon>
        <taxon>Alphaproteobacteria</taxon>
        <taxon>Sphingomonadales</taxon>
        <taxon>Sphingomonadaceae</taxon>
        <taxon>Sphingobium</taxon>
    </lineage>
</organism>
<dbReference type="AlphaFoldDB" id="A0A5J5I675"/>
<dbReference type="EMBL" id="VYQB01000003">
    <property type="protein sequence ID" value="KAA9019824.1"/>
    <property type="molecule type" value="Genomic_DNA"/>
</dbReference>
<keyword evidence="11" id="KW-1185">Reference proteome</keyword>
<protein>
    <submittedName>
        <fullName evidence="9">Recombinase family protein</fullName>
    </submittedName>
</protein>
<dbReference type="CDD" id="cd03768">
    <property type="entry name" value="SR_ResInv"/>
    <property type="match status" value="1"/>
</dbReference>
<dbReference type="InterPro" id="IPR050639">
    <property type="entry name" value="SSR_resolvase"/>
</dbReference>
<comment type="similarity">
    <text evidence="1">Belongs to the site-specific recombinase resolvase family.</text>
</comment>
<evidence type="ECO:0000256" key="3">
    <source>
        <dbReference type="ARBA" id="ARBA00023125"/>
    </source>
</evidence>
<dbReference type="Proteomes" id="UP000325933">
    <property type="component" value="Unassembled WGS sequence"/>
</dbReference>
<dbReference type="SUPFAM" id="SSF46689">
    <property type="entry name" value="Homeodomain-like"/>
    <property type="match status" value="1"/>
</dbReference>
<dbReference type="Gene3D" id="1.10.10.60">
    <property type="entry name" value="Homeodomain-like"/>
    <property type="match status" value="1"/>
</dbReference>
<dbReference type="SUPFAM" id="SSF53041">
    <property type="entry name" value="Resolvase-like"/>
    <property type="match status" value="1"/>
</dbReference>
<dbReference type="PANTHER" id="PTHR30461">
    <property type="entry name" value="DNA-INVERTASE FROM LAMBDOID PROPHAGE"/>
    <property type="match status" value="1"/>
</dbReference>
<dbReference type="Proteomes" id="UP000326364">
    <property type="component" value="Unassembled WGS sequence"/>
</dbReference>
<dbReference type="SMART" id="SM00857">
    <property type="entry name" value="Resolvase"/>
    <property type="match status" value="1"/>
</dbReference>
<evidence type="ECO:0000313" key="10">
    <source>
        <dbReference type="Proteomes" id="UP000325933"/>
    </source>
</evidence>
<dbReference type="InterPro" id="IPR006118">
    <property type="entry name" value="Recombinase_CS"/>
</dbReference>
<feature type="active site" description="O-(5'-phospho-DNA)-serine intermediate" evidence="5 6">
    <location>
        <position position="9"/>
    </location>
</feature>
<dbReference type="InterPro" id="IPR009057">
    <property type="entry name" value="Homeodomain-like_sf"/>
</dbReference>
<dbReference type="InterPro" id="IPR006120">
    <property type="entry name" value="Resolvase_HTH_dom"/>
</dbReference>
<dbReference type="PROSITE" id="PS00398">
    <property type="entry name" value="RECOMBINASES_2"/>
    <property type="match status" value="1"/>
</dbReference>
<dbReference type="GO" id="GO:0000150">
    <property type="term" value="F:DNA strand exchange activity"/>
    <property type="evidence" value="ECO:0007669"/>
    <property type="project" value="InterPro"/>
</dbReference>
<proteinExistence type="inferred from homology"/>
<dbReference type="GO" id="GO:0015074">
    <property type="term" value="P:DNA integration"/>
    <property type="evidence" value="ECO:0007669"/>
    <property type="project" value="UniProtKB-KW"/>
</dbReference>
<dbReference type="EMBL" id="VYQA01000003">
    <property type="protein sequence ID" value="KAA9032282.1"/>
    <property type="molecule type" value="Genomic_DNA"/>
</dbReference>
<evidence type="ECO:0000313" key="9">
    <source>
        <dbReference type="EMBL" id="KAA9032282.1"/>
    </source>
</evidence>
<name>A0A5J5I675_9SPHN</name>
<dbReference type="PROSITE" id="PS51736">
    <property type="entry name" value="RECOMBINASES_3"/>
    <property type="match status" value="1"/>
</dbReference>
<keyword evidence="4" id="KW-0233">DNA recombination</keyword>
<reference evidence="10 11" key="1">
    <citation type="submission" date="2019-09" db="EMBL/GenBank/DDBJ databases">
        <authorList>
            <person name="Feng G."/>
        </authorList>
    </citation>
    <scope>NUCLEOTIDE SEQUENCE [LARGE SCALE GENOMIC DNA]</scope>
    <source>
        <strain evidence="9 10">KACC 19283</strain>
        <strain evidence="8 11">KACC 19284</strain>
    </source>
</reference>
<comment type="caution">
    <text evidence="9">The sequence shown here is derived from an EMBL/GenBank/DDBJ whole genome shotgun (WGS) entry which is preliminary data.</text>
</comment>
<dbReference type="InterPro" id="IPR006119">
    <property type="entry name" value="Resolv_N"/>
</dbReference>
<evidence type="ECO:0000313" key="8">
    <source>
        <dbReference type="EMBL" id="KAA9019824.1"/>
    </source>
</evidence>
<dbReference type="Pfam" id="PF02796">
    <property type="entry name" value="HTH_7"/>
    <property type="match status" value="1"/>
</dbReference>
<gene>
    <name evidence="9" type="ORF">F4U95_06190</name>
    <name evidence="8" type="ORF">F4U96_06190</name>
</gene>
<evidence type="ECO:0000256" key="5">
    <source>
        <dbReference type="PIRSR" id="PIRSR606118-50"/>
    </source>
</evidence>
<evidence type="ECO:0000259" key="7">
    <source>
        <dbReference type="PROSITE" id="PS51736"/>
    </source>
</evidence>
<accession>A0A5J5I675</accession>
<keyword evidence="3" id="KW-0238">DNA-binding</keyword>